<dbReference type="Proteomes" id="UP000006036">
    <property type="component" value="Chromosome 1"/>
</dbReference>
<dbReference type="Pfam" id="PF13361">
    <property type="entry name" value="UvrD_C"/>
    <property type="match status" value="2"/>
</dbReference>
<dbReference type="EC" id="5.6.2.4" evidence="7"/>
<dbReference type="InterPro" id="IPR027417">
    <property type="entry name" value="P-loop_NTPase"/>
</dbReference>
<evidence type="ECO:0000313" key="12">
    <source>
        <dbReference type="EMBL" id="BAM31945.1"/>
    </source>
</evidence>
<comment type="catalytic activity">
    <reaction evidence="8">
        <text>ATP + H2O = ADP + phosphate + H(+)</text>
        <dbReference type="Rhea" id="RHEA:13065"/>
        <dbReference type="ChEBI" id="CHEBI:15377"/>
        <dbReference type="ChEBI" id="CHEBI:15378"/>
        <dbReference type="ChEBI" id="CHEBI:30616"/>
        <dbReference type="ChEBI" id="CHEBI:43474"/>
        <dbReference type="ChEBI" id="CHEBI:456216"/>
        <dbReference type="EC" id="5.6.2.4"/>
    </reaction>
</comment>
<evidence type="ECO:0000256" key="1">
    <source>
        <dbReference type="ARBA" id="ARBA00022741"/>
    </source>
</evidence>
<proteinExistence type="predicted"/>
<dbReference type="Pfam" id="PF00580">
    <property type="entry name" value="UvrD-helicase"/>
    <property type="match status" value="1"/>
</dbReference>
<dbReference type="GO" id="GO:0005829">
    <property type="term" value="C:cytosol"/>
    <property type="evidence" value="ECO:0007669"/>
    <property type="project" value="TreeGrafter"/>
</dbReference>
<keyword evidence="1 9" id="KW-0547">Nucleotide-binding</keyword>
<organism evidence="12 13">
    <name type="scientific">Helicobacter cinaedi CCUG 18818 = ATCC BAA-847</name>
    <dbReference type="NCBI Taxonomy" id="537971"/>
    <lineage>
        <taxon>Bacteria</taxon>
        <taxon>Pseudomonadati</taxon>
        <taxon>Campylobacterota</taxon>
        <taxon>Epsilonproteobacteria</taxon>
        <taxon>Campylobacterales</taxon>
        <taxon>Helicobacteraceae</taxon>
        <taxon>Helicobacter</taxon>
    </lineage>
</organism>
<evidence type="ECO:0000256" key="3">
    <source>
        <dbReference type="ARBA" id="ARBA00022806"/>
    </source>
</evidence>
<feature type="domain" description="UvrD-like helicase ATP-binding" evidence="10">
    <location>
        <begin position="1"/>
        <end position="420"/>
    </location>
</feature>
<evidence type="ECO:0000256" key="7">
    <source>
        <dbReference type="ARBA" id="ARBA00034808"/>
    </source>
</evidence>
<gene>
    <name evidence="12" type="ORF">HCBAA847_0707</name>
</gene>
<dbReference type="GO" id="GO:0003677">
    <property type="term" value="F:DNA binding"/>
    <property type="evidence" value="ECO:0007669"/>
    <property type="project" value="InterPro"/>
</dbReference>
<dbReference type="InterPro" id="IPR014017">
    <property type="entry name" value="DNA_helicase_UvrD-like_C"/>
</dbReference>
<name>A0AAI8MLX5_9HELI</name>
<comment type="catalytic activity">
    <reaction evidence="6">
        <text>Couples ATP hydrolysis with the unwinding of duplex DNA by translocating in the 3'-5' direction.</text>
        <dbReference type="EC" id="5.6.2.4"/>
    </reaction>
</comment>
<keyword evidence="2 9" id="KW-0378">Hydrolase</keyword>
<dbReference type="NCBIfam" id="NF010485">
    <property type="entry name" value="PRK13909.1-2"/>
    <property type="match status" value="1"/>
</dbReference>
<evidence type="ECO:0000313" key="13">
    <source>
        <dbReference type="Proteomes" id="UP000006036"/>
    </source>
</evidence>
<keyword evidence="4 9" id="KW-0067">ATP-binding</keyword>
<evidence type="ECO:0000259" key="10">
    <source>
        <dbReference type="PROSITE" id="PS51198"/>
    </source>
</evidence>
<dbReference type="InterPro" id="IPR000212">
    <property type="entry name" value="DNA_helicase_UvrD/REP"/>
</dbReference>
<dbReference type="PROSITE" id="PS51198">
    <property type="entry name" value="UVRD_HELICASE_ATP_BIND"/>
    <property type="match status" value="1"/>
</dbReference>
<feature type="domain" description="UvrD-like helicase C-terminal" evidence="11">
    <location>
        <begin position="436"/>
        <end position="685"/>
    </location>
</feature>
<protein>
    <recommendedName>
        <fullName evidence="7">DNA 3'-5' helicase</fullName>
        <ecNumber evidence="7">5.6.2.4</ecNumber>
    </recommendedName>
</protein>
<dbReference type="Gene3D" id="3.40.50.300">
    <property type="entry name" value="P-loop containing nucleotide triphosphate hydrolases"/>
    <property type="match status" value="4"/>
</dbReference>
<dbReference type="GO" id="GO:0000725">
    <property type="term" value="P:recombinational repair"/>
    <property type="evidence" value="ECO:0007669"/>
    <property type="project" value="TreeGrafter"/>
</dbReference>
<evidence type="ECO:0000259" key="11">
    <source>
        <dbReference type="PROSITE" id="PS51217"/>
    </source>
</evidence>
<evidence type="ECO:0000256" key="8">
    <source>
        <dbReference type="ARBA" id="ARBA00048988"/>
    </source>
</evidence>
<dbReference type="EMBL" id="AP012492">
    <property type="protein sequence ID" value="BAM31945.1"/>
    <property type="molecule type" value="Genomic_DNA"/>
</dbReference>
<keyword evidence="3 9" id="KW-0347">Helicase</keyword>
<dbReference type="RefSeq" id="WP_015453350.1">
    <property type="nucleotide sequence ID" value="NC_020555.1"/>
</dbReference>
<dbReference type="PANTHER" id="PTHR11070:SF67">
    <property type="entry name" value="DNA 3'-5' HELICASE"/>
    <property type="match status" value="1"/>
</dbReference>
<evidence type="ECO:0000256" key="2">
    <source>
        <dbReference type="ARBA" id="ARBA00022801"/>
    </source>
</evidence>
<feature type="binding site" evidence="9">
    <location>
        <begin position="10"/>
        <end position="17"/>
    </location>
    <ligand>
        <name>ATP</name>
        <dbReference type="ChEBI" id="CHEBI:30616"/>
    </ligand>
</feature>
<reference evidence="12 13" key="1">
    <citation type="journal article" date="2012" name="J. Bacteriol.">
        <title>Complete Genome Sequence of Helicobacter cinaedi Type Strain ATCC BAA-847.</title>
        <authorList>
            <person name="Miyoshi-Akiyama T."/>
            <person name="Takeshita N."/>
            <person name="Ohmagari N."/>
            <person name="Kirikae T."/>
        </authorList>
    </citation>
    <scope>NUCLEOTIDE SEQUENCE [LARGE SCALE GENOMIC DNA]</scope>
    <source>
        <strain evidence="12 13">ATCC BAA-847</strain>
    </source>
</reference>
<evidence type="ECO:0000256" key="4">
    <source>
        <dbReference type="ARBA" id="ARBA00022840"/>
    </source>
</evidence>
<dbReference type="AlphaFoldDB" id="A0AAI8MLX5"/>
<dbReference type="GO" id="GO:0005524">
    <property type="term" value="F:ATP binding"/>
    <property type="evidence" value="ECO:0007669"/>
    <property type="project" value="UniProtKB-UniRule"/>
</dbReference>
<accession>A0AAI8MLX5</accession>
<dbReference type="KEGG" id="hcb:HCBAA847_0707"/>
<sequence length="991" mass="115473">MQEQFLALKASAGSGKTFSLSLRFIYLLFQGANPHQILTLTFTKKASNEMYRRIYEHLKSLLLSFETGTFESNDIYKALLQKGLSHNQISENIAALYHTFMQSSSRITTIDSFFHSVLKKFCWYVGVSSRFEIGQIDKGEMYEMFLSSLSSKEIKEFVGFCFTQGLKLQDFLAMLYSFSFLPHNILLDSCYDEIDTKGLSLEQITQEITINMTKVCDELKRQNATTRAIKLFDKTFDDLMRIEAVNMLINWDNHSYLKKYDLSSMESVRERIYGLFVMYYHQKQRQILLRILHYLTRFKNAQQRVLKSKNVLDFESVSMKNYELLTQNIDREFFYFRLDEKITHILLDEFQDTSCMQYQILRPIIDEIQSGNGRIGDRSVFIVGDEKQGIYMFRGSFSGVFEEATKALTQENLEYNYRSSKRVIDFNNATFSRCFENYINQAYPHTLRQESKEQEIGFVRVFAPVGEEEKEAQKVDNVLVSQVVDELGALLGQGADEDDIAILVFKNNDILTLKESIQAQMPHLNIVTETNSRLFEKKEVKILLYALKCIVVDSKLHKQEQWENRQENDERARLYRELKLYEKSILKLLGESYFGDCVGESGSSHLVLHKLKSLHLDIDISPSQVILALIEELDLAQSVSWRFLELSCEYRSIEEFLQEIPSLLCNAPTQSNQGVKIMTIHKSKGLEFKYVILCDRLGRENNSSDRFIIEYHGASMSQLYYKMPHREVFDIAYNGALQSYNVYANQEKHNVLYVAFTRAKCGLSVMQKSKGKFEILGLENSRQFDDIPKLVSKSKSHNMQNMQSLLYTMPKLGEQDDFVRVEQSESKGIFDSQSWRNIIFGNALHSVFELHLGYKMSVKDIQSILFNRYGFALTLENIQDCMQKAMSCMQSVEFKNLLGSKMARCEVSYKAENRLYRMDTLLYDKKEWIVLDYKSATSDEDSHKQQVREYMEFLRRYGKDKESKEHKQIRGFIVYPLRKQGEQLCEVSLIG</sequence>
<dbReference type="GO" id="GO:0016787">
    <property type="term" value="F:hydrolase activity"/>
    <property type="evidence" value="ECO:0007669"/>
    <property type="project" value="UniProtKB-UniRule"/>
</dbReference>
<dbReference type="SUPFAM" id="SSF52540">
    <property type="entry name" value="P-loop containing nucleoside triphosphate hydrolases"/>
    <property type="match status" value="1"/>
</dbReference>
<dbReference type="InterPro" id="IPR014016">
    <property type="entry name" value="UvrD-like_ATP-bd"/>
</dbReference>
<keyword evidence="5" id="KW-0413">Isomerase</keyword>
<evidence type="ECO:0000256" key="6">
    <source>
        <dbReference type="ARBA" id="ARBA00034617"/>
    </source>
</evidence>
<dbReference type="PROSITE" id="PS51217">
    <property type="entry name" value="UVRD_HELICASE_CTER"/>
    <property type="match status" value="1"/>
</dbReference>
<evidence type="ECO:0000256" key="5">
    <source>
        <dbReference type="ARBA" id="ARBA00023235"/>
    </source>
</evidence>
<evidence type="ECO:0000256" key="9">
    <source>
        <dbReference type="PROSITE-ProRule" id="PRU00560"/>
    </source>
</evidence>
<dbReference type="PANTHER" id="PTHR11070">
    <property type="entry name" value="UVRD / RECB / PCRA DNA HELICASE FAMILY MEMBER"/>
    <property type="match status" value="1"/>
</dbReference>
<dbReference type="GO" id="GO:0043138">
    <property type="term" value="F:3'-5' DNA helicase activity"/>
    <property type="evidence" value="ECO:0007669"/>
    <property type="project" value="UniProtKB-EC"/>
</dbReference>